<feature type="region of interest" description="Disordered" evidence="1">
    <location>
        <begin position="436"/>
        <end position="455"/>
    </location>
</feature>
<gene>
    <name evidence="3" type="ORF">GMST_02120</name>
</gene>
<proteinExistence type="predicted"/>
<feature type="signal peptide" evidence="2">
    <location>
        <begin position="1"/>
        <end position="24"/>
    </location>
</feature>
<name>A0A6V8MD60_9BACT</name>
<dbReference type="InterPro" id="IPR028994">
    <property type="entry name" value="Integrin_alpha_N"/>
</dbReference>
<evidence type="ECO:0000256" key="2">
    <source>
        <dbReference type="SAM" id="SignalP"/>
    </source>
</evidence>
<evidence type="ECO:0000256" key="1">
    <source>
        <dbReference type="SAM" id="MobiDB-lite"/>
    </source>
</evidence>
<evidence type="ECO:0008006" key="5">
    <source>
        <dbReference type="Google" id="ProtNLM"/>
    </source>
</evidence>
<evidence type="ECO:0000313" key="4">
    <source>
        <dbReference type="Proteomes" id="UP000556026"/>
    </source>
</evidence>
<reference evidence="4" key="1">
    <citation type="submission" date="2020-06" db="EMBL/GenBank/DDBJ databases">
        <title>Draft genomic sequence of Geomonas sp. Red330.</title>
        <authorList>
            <person name="Itoh H."/>
            <person name="Zhenxing X."/>
            <person name="Ushijima N."/>
            <person name="Masuda Y."/>
            <person name="Shiratori Y."/>
            <person name="Senoo K."/>
        </authorList>
    </citation>
    <scope>NUCLEOTIDE SEQUENCE [LARGE SCALE GENOMIC DNA]</scope>
    <source>
        <strain evidence="4">Red330</strain>
    </source>
</reference>
<protein>
    <recommendedName>
        <fullName evidence="5">VCBS repeat-containing protein</fullName>
    </recommendedName>
</protein>
<organism evidence="3 4">
    <name type="scientific">Geomonas silvestris</name>
    <dbReference type="NCBI Taxonomy" id="2740184"/>
    <lineage>
        <taxon>Bacteria</taxon>
        <taxon>Pseudomonadati</taxon>
        <taxon>Thermodesulfobacteriota</taxon>
        <taxon>Desulfuromonadia</taxon>
        <taxon>Geobacterales</taxon>
        <taxon>Geobacteraceae</taxon>
        <taxon>Geomonas</taxon>
    </lineage>
</organism>
<comment type="caution">
    <text evidence="3">The sequence shown here is derived from an EMBL/GenBank/DDBJ whole genome shotgun (WGS) entry which is preliminary data.</text>
</comment>
<dbReference type="EMBL" id="BLXX01000001">
    <property type="protein sequence ID" value="GFO57887.1"/>
    <property type="molecule type" value="Genomic_DNA"/>
</dbReference>
<dbReference type="SUPFAM" id="SSF69318">
    <property type="entry name" value="Integrin alpha N-terminal domain"/>
    <property type="match status" value="1"/>
</dbReference>
<feature type="chain" id="PRO_5028293393" description="VCBS repeat-containing protein" evidence="2">
    <location>
        <begin position="25"/>
        <end position="571"/>
    </location>
</feature>
<dbReference type="AlphaFoldDB" id="A0A6V8MD60"/>
<keyword evidence="2" id="KW-0732">Signal</keyword>
<accession>A0A6V8MD60</accession>
<keyword evidence="4" id="KW-1185">Reference proteome</keyword>
<dbReference type="RefSeq" id="WP_183352744.1">
    <property type="nucleotide sequence ID" value="NZ_BLXX01000001.1"/>
</dbReference>
<evidence type="ECO:0000313" key="3">
    <source>
        <dbReference type="EMBL" id="GFO57887.1"/>
    </source>
</evidence>
<sequence>MPRTTLRSLFALLLVMMTGVSVQAGNISAEIASDFAPRSGYLVRAAGDGYLIDLDARQQVAVGDLFAVVAPGEPIVHPVTQALVGSEDTVQGLLQVTRVKAGYSECRAVGTAAALKRGAPIRRFQNIDARFWDYTGYGESLFRELQAQVPLLQWQDYRATQERRPPLPAVAASEQPSLYFILTGSGLEVRAPDFSLMHRYPLALRGDGEPMMRPATAALPATVAAAGLPAPSPAGSAAAQRIWTGPILKGTPVGLEIGDFDGDGKQEIAVAFGDRVEIFRLAGEELRQLAVVPFERSLRAYHLDGADLEKSGRMQLYLSAVTGSGNPSGLSIAWRDGAYRITRAKIPWHLRRITLPGEGNVLAAQKMGIQGREYAGPVFRVILAEDRLTEGDPIPGPAQANLYDFTPVTSRGGISFARLVADGYLKIVTPDGRELGETVDKTGGSESHLEMDEEAQTGGETRVVYLPARFEATERGEVLVPANSAASLLSRVRSFSKSQLQALVLSGGTVQEAWHTEPEKNYLADFRVAEAANDGKRRLVTVVAFPEGGPFSFSRKAALQIYSLPEPRGAQ</sequence>
<dbReference type="Proteomes" id="UP000556026">
    <property type="component" value="Unassembled WGS sequence"/>
</dbReference>